<dbReference type="RefSeq" id="XP_013896991.1">
    <property type="nucleotide sequence ID" value="XM_014041537.1"/>
</dbReference>
<proteinExistence type="inferred from homology"/>
<dbReference type="AlphaFoldDB" id="A0A0D2MAL3"/>
<dbReference type="OrthoDB" id="10261556at2759"/>
<evidence type="ECO:0000313" key="4">
    <source>
        <dbReference type="Proteomes" id="UP000054498"/>
    </source>
</evidence>
<dbReference type="CDD" id="cd17920">
    <property type="entry name" value="DEXHc_RecQ"/>
    <property type="match status" value="1"/>
</dbReference>
<keyword evidence="3" id="KW-0378">Hydrolase</keyword>
<dbReference type="GO" id="GO:0000724">
    <property type="term" value="P:double-strand break repair via homologous recombination"/>
    <property type="evidence" value="ECO:0007669"/>
    <property type="project" value="TreeGrafter"/>
</dbReference>
<accession>A0A0D2MAL3</accession>
<dbReference type="GO" id="GO:0003676">
    <property type="term" value="F:nucleic acid binding"/>
    <property type="evidence" value="ECO:0007669"/>
    <property type="project" value="InterPro"/>
</dbReference>
<dbReference type="GO" id="GO:0005694">
    <property type="term" value="C:chromosome"/>
    <property type="evidence" value="ECO:0007669"/>
    <property type="project" value="TreeGrafter"/>
</dbReference>
<dbReference type="GO" id="GO:0005634">
    <property type="term" value="C:nucleus"/>
    <property type="evidence" value="ECO:0007669"/>
    <property type="project" value="TreeGrafter"/>
</dbReference>
<sequence length="160" mass="17311">MERYLTRTAPSMAAFGAQAAAPTVQAVPEADDERLLSLLQQYWGYRAFRPPQLEVIRAAMEGRDTLVVMATGGGKSLCYQVPALAMGRTVLVVSPLISLMHDQVEALNARGVPAAFLGSAQTNQEIKRHAWAGEYALVYVTPELVTSSPESLRSLHAAKV</sequence>
<keyword evidence="3" id="KW-0067">ATP-binding</keyword>
<reference evidence="3 4" key="1">
    <citation type="journal article" date="2013" name="BMC Genomics">
        <title>Reconstruction of the lipid metabolism for the microalga Monoraphidium neglectum from its genome sequence reveals characteristics suitable for biofuel production.</title>
        <authorList>
            <person name="Bogen C."/>
            <person name="Al-Dilaimi A."/>
            <person name="Albersmeier A."/>
            <person name="Wichmann J."/>
            <person name="Grundmann M."/>
            <person name="Rupp O."/>
            <person name="Lauersen K.J."/>
            <person name="Blifernez-Klassen O."/>
            <person name="Kalinowski J."/>
            <person name="Goesmann A."/>
            <person name="Mussgnug J.H."/>
            <person name="Kruse O."/>
        </authorList>
    </citation>
    <scope>NUCLEOTIDE SEQUENCE [LARGE SCALE GENOMIC DNA]</scope>
    <source>
        <strain evidence="3 4">SAG 48.87</strain>
    </source>
</reference>
<dbReference type="InterPro" id="IPR011545">
    <property type="entry name" value="DEAD/DEAH_box_helicase_dom"/>
</dbReference>
<dbReference type="KEGG" id="mng:MNEG_9993"/>
<dbReference type="Pfam" id="PF00270">
    <property type="entry name" value="DEAD"/>
    <property type="match status" value="1"/>
</dbReference>
<dbReference type="GeneID" id="25742868"/>
<gene>
    <name evidence="3" type="ORF">MNEG_9993</name>
</gene>
<feature type="domain" description="Helicase ATP-binding" evidence="2">
    <location>
        <begin position="56"/>
        <end position="160"/>
    </location>
</feature>
<dbReference type="InterPro" id="IPR014001">
    <property type="entry name" value="Helicase_ATP-bd"/>
</dbReference>
<dbReference type="Gene3D" id="3.40.50.300">
    <property type="entry name" value="P-loop containing nucleotide triphosphate hydrolases"/>
    <property type="match status" value="1"/>
</dbReference>
<dbReference type="EC" id="3.6.1.-" evidence="3"/>
<dbReference type="GO" id="GO:0016787">
    <property type="term" value="F:hydrolase activity"/>
    <property type="evidence" value="ECO:0007669"/>
    <property type="project" value="UniProtKB-KW"/>
</dbReference>
<comment type="similarity">
    <text evidence="1">Belongs to the helicase family. RecQ subfamily.</text>
</comment>
<keyword evidence="3" id="KW-0347">Helicase</keyword>
<dbReference type="Proteomes" id="UP000054498">
    <property type="component" value="Unassembled WGS sequence"/>
</dbReference>
<dbReference type="GO" id="GO:0005737">
    <property type="term" value="C:cytoplasm"/>
    <property type="evidence" value="ECO:0007669"/>
    <property type="project" value="TreeGrafter"/>
</dbReference>
<protein>
    <submittedName>
        <fullName evidence="3">ATP-dependent DNA helicase recQ</fullName>
        <ecNumber evidence="3">3.6.1.-</ecNumber>
    </submittedName>
</protein>
<dbReference type="GO" id="GO:0009378">
    <property type="term" value="F:four-way junction helicase activity"/>
    <property type="evidence" value="ECO:0007669"/>
    <property type="project" value="TreeGrafter"/>
</dbReference>
<dbReference type="PANTHER" id="PTHR13710">
    <property type="entry name" value="DNA HELICASE RECQ FAMILY MEMBER"/>
    <property type="match status" value="1"/>
</dbReference>
<dbReference type="STRING" id="145388.A0A0D2MAL3"/>
<dbReference type="PROSITE" id="PS51192">
    <property type="entry name" value="HELICASE_ATP_BIND_1"/>
    <property type="match status" value="1"/>
</dbReference>
<keyword evidence="4" id="KW-1185">Reference proteome</keyword>
<dbReference type="PANTHER" id="PTHR13710:SF120">
    <property type="entry name" value="BIFUNCTIONAL 3'-5' EXONUCLEASE_ATP-DEPENDENT HELICASE WRN"/>
    <property type="match status" value="1"/>
</dbReference>
<keyword evidence="3" id="KW-0547">Nucleotide-binding</keyword>
<organism evidence="3 4">
    <name type="scientific">Monoraphidium neglectum</name>
    <dbReference type="NCBI Taxonomy" id="145388"/>
    <lineage>
        <taxon>Eukaryota</taxon>
        <taxon>Viridiplantae</taxon>
        <taxon>Chlorophyta</taxon>
        <taxon>core chlorophytes</taxon>
        <taxon>Chlorophyceae</taxon>
        <taxon>CS clade</taxon>
        <taxon>Sphaeropleales</taxon>
        <taxon>Selenastraceae</taxon>
        <taxon>Monoraphidium</taxon>
    </lineage>
</organism>
<dbReference type="EMBL" id="KK102358">
    <property type="protein sequence ID" value="KIY97971.1"/>
    <property type="molecule type" value="Genomic_DNA"/>
</dbReference>
<evidence type="ECO:0000313" key="3">
    <source>
        <dbReference type="EMBL" id="KIY97971.1"/>
    </source>
</evidence>
<name>A0A0D2MAL3_9CHLO</name>
<dbReference type="InterPro" id="IPR027417">
    <property type="entry name" value="P-loop_NTPase"/>
</dbReference>
<dbReference type="SUPFAM" id="SSF52540">
    <property type="entry name" value="P-loop containing nucleoside triphosphate hydrolases"/>
    <property type="match status" value="1"/>
</dbReference>
<dbReference type="GO" id="GO:0043138">
    <property type="term" value="F:3'-5' DNA helicase activity"/>
    <property type="evidence" value="ECO:0007669"/>
    <property type="project" value="TreeGrafter"/>
</dbReference>
<dbReference type="GO" id="GO:0005524">
    <property type="term" value="F:ATP binding"/>
    <property type="evidence" value="ECO:0007669"/>
    <property type="project" value="InterPro"/>
</dbReference>
<evidence type="ECO:0000259" key="2">
    <source>
        <dbReference type="PROSITE" id="PS51192"/>
    </source>
</evidence>
<evidence type="ECO:0000256" key="1">
    <source>
        <dbReference type="ARBA" id="ARBA00005446"/>
    </source>
</evidence>